<dbReference type="AlphaFoldDB" id="A0A5C6DJK5"/>
<dbReference type="Gene3D" id="3.40.720.10">
    <property type="entry name" value="Alkaline Phosphatase, subunit A"/>
    <property type="match status" value="1"/>
</dbReference>
<protein>
    <recommendedName>
        <fullName evidence="3">Sulfatase</fullName>
    </recommendedName>
</protein>
<dbReference type="InterPro" id="IPR017850">
    <property type="entry name" value="Alkaline_phosphatase_core_sf"/>
</dbReference>
<evidence type="ECO:0000313" key="2">
    <source>
        <dbReference type="Proteomes" id="UP000319143"/>
    </source>
</evidence>
<sequence>MLARRLLERGVRFVQLYHRGWDHHSNLIPNFTTSAKATDRPTAALLADLKTSGMLDDTLVLWGGEFGRTPMAQGSGRDHHINAFSVWMAGGGIKGGTTYGATDELGYNSVENVVTVHDLHATLLHLFGVDHERLSARFQGLDLRLTGVEPTRVVRDILA</sequence>
<name>A0A5C6DJK5_9BACT</name>
<evidence type="ECO:0008006" key="3">
    <source>
        <dbReference type="Google" id="ProtNLM"/>
    </source>
</evidence>
<gene>
    <name evidence="1" type="ORF">Poly41_38400</name>
</gene>
<dbReference type="PANTHER" id="PTHR43737:SF1">
    <property type="entry name" value="DUF1501 DOMAIN-CONTAINING PROTEIN"/>
    <property type="match status" value="1"/>
</dbReference>
<comment type="caution">
    <text evidence="1">The sequence shown here is derived from an EMBL/GenBank/DDBJ whole genome shotgun (WGS) entry which is preliminary data.</text>
</comment>
<keyword evidence="2" id="KW-1185">Reference proteome</keyword>
<dbReference type="PANTHER" id="PTHR43737">
    <property type="entry name" value="BLL7424 PROTEIN"/>
    <property type="match status" value="1"/>
</dbReference>
<dbReference type="InterPro" id="IPR010869">
    <property type="entry name" value="DUF1501"/>
</dbReference>
<dbReference type="Proteomes" id="UP000319143">
    <property type="component" value="Unassembled WGS sequence"/>
</dbReference>
<evidence type="ECO:0000313" key="1">
    <source>
        <dbReference type="EMBL" id="TWU36087.1"/>
    </source>
</evidence>
<accession>A0A5C6DJK5</accession>
<dbReference type="EMBL" id="SJPV01000006">
    <property type="protein sequence ID" value="TWU36087.1"/>
    <property type="molecule type" value="Genomic_DNA"/>
</dbReference>
<proteinExistence type="predicted"/>
<dbReference type="Pfam" id="PF07394">
    <property type="entry name" value="DUF1501"/>
    <property type="match status" value="1"/>
</dbReference>
<organism evidence="1 2">
    <name type="scientific">Novipirellula artificiosorum</name>
    <dbReference type="NCBI Taxonomy" id="2528016"/>
    <lineage>
        <taxon>Bacteria</taxon>
        <taxon>Pseudomonadati</taxon>
        <taxon>Planctomycetota</taxon>
        <taxon>Planctomycetia</taxon>
        <taxon>Pirellulales</taxon>
        <taxon>Pirellulaceae</taxon>
        <taxon>Novipirellula</taxon>
    </lineage>
</organism>
<dbReference type="SUPFAM" id="SSF53649">
    <property type="entry name" value="Alkaline phosphatase-like"/>
    <property type="match status" value="1"/>
</dbReference>
<reference evidence="1 2" key="1">
    <citation type="submission" date="2019-02" db="EMBL/GenBank/DDBJ databases">
        <title>Deep-cultivation of Planctomycetes and their phenomic and genomic characterization uncovers novel biology.</title>
        <authorList>
            <person name="Wiegand S."/>
            <person name="Jogler M."/>
            <person name="Boedeker C."/>
            <person name="Pinto D."/>
            <person name="Vollmers J."/>
            <person name="Rivas-Marin E."/>
            <person name="Kohn T."/>
            <person name="Peeters S.H."/>
            <person name="Heuer A."/>
            <person name="Rast P."/>
            <person name="Oberbeckmann S."/>
            <person name="Bunk B."/>
            <person name="Jeske O."/>
            <person name="Meyerdierks A."/>
            <person name="Storesund J.E."/>
            <person name="Kallscheuer N."/>
            <person name="Luecker S."/>
            <person name="Lage O.M."/>
            <person name="Pohl T."/>
            <person name="Merkel B.J."/>
            <person name="Hornburger P."/>
            <person name="Mueller R.-W."/>
            <person name="Bruemmer F."/>
            <person name="Labrenz M."/>
            <person name="Spormann A.M."/>
            <person name="Op Den Camp H."/>
            <person name="Overmann J."/>
            <person name="Amann R."/>
            <person name="Jetten M.S.M."/>
            <person name="Mascher T."/>
            <person name="Medema M.H."/>
            <person name="Devos D.P."/>
            <person name="Kaster A.-K."/>
            <person name="Ovreas L."/>
            <person name="Rohde M."/>
            <person name="Galperin M.Y."/>
            <person name="Jogler C."/>
        </authorList>
    </citation>
    <scope>NUCLEOTIDE SEQUENCE [LARGE SCALE GENOMIC DNA]</scope>
    <source>
        <strain evidence="1 2">Poly41</strain>
    </source>
</reference>